<name>A0A1X2I4V0_9FUNG</name>
<comment type="caution">
    <text evidence="4">The sequence shown here is derived from an EMBL/GenBank/DDBJ whole genome shotgun (WGS) entry which is preliminary data.</text>
</comment>
<keyword evidence="2 3" id="KW-0040">ANK repeat</keyword>
<evidence type="ECO:0000313" key="4">
    <source>
        <dbReference type="EMBL" id="ORZ09290.1"/>
    </source>
</evidence>
<sequence length="442" mass="48780">MSSENSLYIQPSSSQRQQFLVIPPPSPNHGFQQLPTELLIRIFLLAQNPQLRLVTRGFYGISRSALTRAQFLIYRFGRLAALGERSMKSFRMASSLTVVDNLLKLRCNPRADNDWMVWQACEQQNVPLYILLVDAIQPDTRTLERYLNGAAMQGSKAIVDVLVGRYGGSIHHGNDAMMMLACVHHQVDLVQHLITRYACNPHAQQDQYLRRACLSGCEPLVTLFLPGADVHCYNDAPLQNAAHKQHTSVVRLLLDAGANPRANRDASLLSAVRNNDLPTLALLLDAGVDPRCQEDQPLRLACRFGYVAMVDALVSSYGSAATELEADGEHRMNDDVGLESTTGLQENRFVTTIVNCAKGMPLYESLVAGHSAVVTTLLSKGAVTTLEHAQQGLHEAILRNHLACVEVMINAGAILIHPTSYYLAKSKVKEPMRALLRTTSFS</sequence>
<dbReference type="InterPro" id="IPR002110">
    <property type="entry name" value="Ankyrin_rpt"/>
</dbReference>
<feature type="repeat" description="ANK" evidence="3">
    <location>
        <begin position="233"/>
        <end position="265"/>
    </location>
</feature>
<dbReference type="EMBL" id="MCGE01000028">
    <property type="protein sequence ID" value="ORZ09290.1"/>
    <property type="molecule type" value="Genomic_DNA"/>
</dbReference>
<dbReference type="SMART" id="SM00248">
    <property type="entry name" value="ANK"/>
    <property type="match status" value="6"/>
</dbReference>
<dbReference type="SUPFAM" id="SSF48403">
    <property type="entry name" value="Ankyrin repeat"/>
    <property type="match status" value="1"/>
</dbReference>
<organism evidence="4 5">
    <name type="scientific">Absidia repens</name>
    <dbReference type="NCBI Taxonomy" id="90262"/>
    <lineage>
        <taxon>Eukaryota</taxon>
        <taxon>Fungi</taxon>
        <taxon>Fungi incertae sedis</taxon>
        <taxon>Mucoromycota</taxon>
        <taxon>Mucoromycotina</taxon>
        <taxon>Mucoromycetes</taxon>
        <taxon>Mucorales</taxon>
        <taxon>Cunninghamellaceae</taxon>
        <taxon>Absidia</taxon>
    </lineage>
</organism>
<evidence type="ECO:0000256" key="1">
    <source>
        <dbReference type="ARBA" id="ARBA00022737"/>
    </source>
</evidence>
<dbReference type="Proteomes" id="UP000193560">
    <property type="component" value="Unassembled WGS sequence"/>
</dbReference>
<dbReference type="PANTHER" id="PTHR24198">
    <property type="entry name" value="ANKYRIN REPEAT AND PROTEIN KINASE DOMAIN-CONTAINING PROTEIN"/>
    <property type="match status" value="1"/>
</dbReference>
<keyword evidence="5" id="KW-1185">Reference proteome</keyword>
<dbReference type="Pfam" id="PF12796">
    <property type="entry name" value="Ank_2"/>
    <property type="match status" value="1"/>
</dbReference>
<proteinExistence type="predicted"/>
<dbReference type="STRING" id="90262.A0A1X2I4V0"/>
<dbReference type="Gene3D" id="1.25.40.20">
    <property type="entry name" value="Ankyrin repeat-containing domain"/>
    <property type="match status" value="3"/>
</dbReference>
<gene>
    <name evidence="4" type="ORF">BCR42DRAFT_455206</name>
</gene>
<accession>A0A1X2I4V0</accession>
<protein>
    <submittedName>
        <fullName evidence="4">Ankyrin repeat-containing domain protein</fullName>
    </submittedName>
</protein>
<dbReference type="PROSITE" id="PS50088">
    <property type="entry name" value="ANK_REPEAT"/>
    <property type="match status" value="1"/>
</dbReference>
<reference evidence="4 5" key="1">
    <citation type="submission" date="2016-07" db="EMBL/GenBank/DDBJ databases">
        <title>Pervasive Adenine N6-methylation of Active Genes in Fungi.</title>
        <authorList>
            <consortium name="DOE Joint Genome Institute"/>
            <person name="Mondo S.J."/>
            <person name="Dannebaum R.O."/>
            <person name="Kuo R.C."/>
            <person name="Labutti K."/>
            <person name="Haridas S."/>
            <person name="Kuo A."/>
            <person name="Salamov A."/>
            <person name="Ahrendt S.R."/>
            <person name="Lipzen A."/>
            <person name="Sullivan W."/>
            <person name="Andreopoulos W.B."/>
            <person name="Clum A."/>
            <person name="Lindquist E."/>
            <person name="Daum C."/>
            <person name="Ramamoorthy G.K."/>
            <person name="Gryganskyi A."/>
            <person name="Culley D."/>
            <person name="Magnuson J.K."/>
            <person name="James T.Y."/>
            <person name="O'Malley M.A."/>
            <person name="Stajich J.E."/>
            <person name="Spatafora J.W."/>
            <person name="Visel A."/>
            <person name="Grigoriev I.V."/>
        </authorList>
    </citation>
    <scope>NUCLEOTIDE SEQUENCE [LARGE SCALE GENOMIC DNA]</scope>
    <source>
        <strain evidence="4 5">NRRL 1336</strain>
    </source>
</reference>
<dbReference type="PANTHER" id="PTHR24198:SF194">
    <property type="entry name" value="INVERSIN-A"/>
    <property type="match status" value="1"/>
</dbReference>
<keyword evidence="1" id="KW-0677">Repeat</keyword>
<dbReference type="PROSITE" id="PS50297">
    <property type="entry name" value="ANK_REP_REGION"/>
    <property type="match status" value="1"/>
</dbReference>
<dbReference type="AlphaFoldDB" id="A0A1X2I4V0"/>
<evidence type="ECO:0000256" key="2">
    <source>
        <dbReference type="ARBA" id="ARBA00023043"/>
    </source>
</evidence>
<evidence type="ECO:0000313" key="5">
    <source>
        <dbReference type="Proteomes" id="UP000193560"/>
    </source>
</evidence>
<evidence type="ECO:0000256" key="3">
    <source>
        <dbReference type="PROSITE-ProRule" id="PRU00023"/>
    </source>
</evidence>
<dbReference type="InterPro" id="IPR036770">
    <property type="entry name" value="Ankyrin_rpt-contain_sf"/>
</dbReference>
<dbReference type="OrthoDB" id="194358at2759"/>